<evidence type="ECO:0000313" key="4">
    <source>
        <dbReference type="EMBL" id="SPC94757.1"/>
    </source>
</evidence>
<evidence type="ECO:0000256" key="1">
    <source>
        <dbReference type="ARBA" id="ARBA00004141"/>
    </source>
</evidence>
<comment type="subcellular location">
    <subcellularLocation>
        <location evidence="1">Membrane</location>
        <topology evidence="1">Multi-pass membrane protein</topology>
    </subcellularLocation>
</comment>
<evidence type="ECO:0000256" key="2">
    <source>
        <dbReference type="SAM" id="MobiDB-lite"/>
    </source>
</evidence>
<dbReference type="EMBL" id="OIVN01001406">
    <property type="protein sequence ID" value="SPC93586.1"/>
    <property type="molecule type" value="Genomic_DNA"/>
</dbReference>
<proteinExistence type="predicted"/>
<feature type="region of interest" description="Disordered" evidence="2">
    <location>
        <begin position="63"/>
        <end position="82"/>
    </location>
</feature>
<dbReference type="Gene3D" id="1.20.1530.20">
    <property type="match status" value="1"/>
</dbReference>
<reference evidence="4" key="1">
    <citation type="submission" date="2018-02" db="EMBL/GenBank/DDBJ databases">
        <authorList>
            <person name="Cohen D.B."/>
            <person name="Kent A.D."/>
        </authorList>
    </citation>
    <scope>NUCLEOTIDE SEQUENCE</scope>
</reference>
<dbReference type="InterPro" id="IPR038770">
    <property type="entry name" value="Na+/solute_symporter_sf"/>
</dbReference>
<sequence length="163" mass="17642">MYSTRCTVPMAGTLQTLILTPPSTQTLSFRHRRPYFPSNHALFYNPSITFNHDRSFPRPIRALERSGQSDGNGDKVDRVSGSESGLSWTKPLLNFASNNFLPLALLGGVAVGLANPSLGCLADRYYLSKFSTFGIFIISGLTLRSGDIGAAAEAWPVGVFGLV</sequence>
<accession>A0A2N9FVU5</accession>
<dbReference type="PANTHER" id="PTHR18640:SF10">
    <property type="entry name" value="SODIUM_METABOLITE COTRANSPORTER BASS4, CHLOROPLASTIC-RELATED"/>
    <property type="match status" value="1"/>
</dbReference>
<name>A0A2N9FVU5_FAGSY</name>
<evidence type="ECO:0000313" key="3">
    <source>
        <dbReference type="EMBL" id="SPC93586.1"/>
    </source>
</evidence>
<dbReference type="AlphaFoldDB" id="A0A2N9FVU5"/>
<organism evidence="4">
    <name type="scientific">Fagus sylvatica</name>
    <name type="common">Beechnut</name>
    <dbReference type="NCBI Taxonomy" id="28930"/>
    <lineage>
        <taxon>Eukaryota</taxon>
        <taxon>Viridiplantae</taxon>
        <taxon>Streptophyta</taxon>
        <taxon>Embryophyta</taxon>
        <taxon>Tracheophyta</taxon>
        <taxon>Spermatophyta</taxon>
        <taxon>Magnoliopsida</taxon>
        <taxon>eudicotyledons</taxon>
        <taxon>Gunneridae</taxon>
        <taxon>Pentapetalae</taxon>
        <taxon>rosids</taxon>
        <taxon>fabids</taxon>
        <taxon>Fagales</taxon>
        <taxon>Fagaceae</taxon>
        <taxon>Fagus</taxon>
    </lineage>
</organism>
<dbReference type="GO" id="GO:0009941">
    <property type="term" value="C:chloroplast envelope"/>
    <property type="evidence" value="ECO:0007669"/>
    <property type="project" value="TreeGrafter"/>
</dbReference>
<dbReference type="EMBL" id="OIVN01001509">
    <property type="protein sequence ID" value="SPC94757.1"/>
    <property type="molecule type" value="Genomic_DNA"/>
</dbReference>
<dbReference type="PANTHER" id="PTHR18640">
    <property type="entry name" value="SOLUTE CARRIER FAMILY 10 MEMBER 7"/>
    <property type="match status" value="1"/>
</dbReference>
<gene>
    <name evidence="3" type="ORF">FSB_LOCUS21468</name>
    <name evidence="4" type="ORF">FSB_LOCUS22639</name>
</gene>
<dbReference type="GO" id="GO:0016020">
    <property type="term" value="C:membrane"/>
    <property type="evidence" value="ECO:0007669"/>
    <property type="project" value="UniProtKB-SubCell"/>
</dbReference>
<dbReference type="InterPro" id="IPR016833">
    <property type="entry name" value="Put_Na-Bile_cotransptr"/>
</dbReference>
<protein>
    <submittedName>
        <fullName evidence="4">Uncharacterized protein</fullName>
    </submittedName>
</protein>